<proteinExistence type="predicted"/>
<evidence type="ECO:0000313" key="1">
    <source>
        <dbReference type="EMBL" id="MBX23267.1"/>
    </source>
</evidence>
<name>A0A2P2LZ64_RHIMU</name>
<organism evidence="1">
    <name type="scientific">Rhizophora mucronata</name>
    <name type="common">Asiatic mangrove</name>
    <dbReference type="NCBI Taxonomy" id="61149"/>
    <lineage>
        <taxon>Eukaryota</taxon>
        <taxon>Viridiplantae</taxon>
        <taxon>Streptophyta</taxon>
        <taxon>Embryophyta</taxon>
        <taxon>Tracheophyta</taxon>
        <taxon>Spermatophyta</taxon>
        <taxon>Magnoliopsida</taxon>
        <taxon>eudicotyledons</taxon>
        <taxon>Gunneridae</taxon>
        <taxon>Pentapetalae</taxon>
        <taxon>rosids</taxon>
        <taxon>fabids</taxon>
        <taxon>Malpighiales</taxon>
        <taxon>Rhizophoraceae</taxon>
        <taxon>Rhizophora</taxon>
    </lineage>
</organism>
<reference evidence="1" key="1">
    <citation type="submission" date="2018-02" db="EMBL/GenBank/DDBJ databases">
        <title>Rhizophora mucronata_Transcriptome.</title>
        <authorList>
            <person name="Meera S.P."/>
            <person name="Sreeshan A."/>
            <person name="Augustine A."/>
        </authorList>
    </citation>
    <scope>NUCLEOTIDE SEQUENCE</scope>
    <source>
        <tissue evidence="1">Leaf</tissue>
    </source>
</reference>
<dbReference type="AlphaFoldDB" id="A0A2P2LZ64"/>
<dbReference type="EMBL" id="GGEC01042783">
    <property type="protein sequence ID" value="MBX23267.1"/>
    <property type="molecule type" value="Transcribed_RNA"/>
</dbReference>
<protein>
    <submittedName>
        <fullName evidence="1">Uncharacterized protein LOC107406761</fullName>
    </submittedName>
</protein>
<accession>A0A2P2LZ64</accession>
<sequence length="97" mass="11483">MFCGLTAELEQERLARKAALHNALLQEDSFQKDRIRWLKEGDQNRTFFHTTTKIRRSRKKWGEIQKERTVLGSLTRMRLPILLKHYELTFASGNLPL</sequence>